<dbReference type="KEGG" id="hadh:FRZ61_04050"/>
<proteinExistence type="predicted"/>
<feature type="transmembrane region" description="Helical" evidence="13">
    <location>
        <begin position="43"/>
        <end position="68"/>
    </location>
</feature>
<reference evidence="16 17" key="1">
    <citation type="submission" date="2019-08" db="EMBL/GenBank/DDBJ databases">
        <title>Hyperibacter terrae gen. nov., sp. nov. and Hyperibacter viscosus sp. nov., two new members in the family Rhodospirillaceae isolated from the rhizosphere of Hypericum perforatum.</title>
        <authorList>
            <person name="Noviana Z."/>
        </authorList>
    </citation>
    <scope>NUCLEOTIDE SEQUENCE [LARGE SCALE GENOMIC DNA]</scope>
    <source>
        <strain evidence="16 17">R5959</strain>
    </source>
</reference>
<dbReference type="SMART" id="SM00388">
    <property type="entry name" value="HisKA"/>
    <property type="match status" value="1"/>
</dbReference>
<evidence type="ECO:0000256" key="11">
    <source>
        <dbReference type="ARBA" id="ARBA00023136"/>
    </source>
</evidence>
<dbReference type="EC" id="2.7.13.3" evidence="3"/>
<evidence type="ECO:0000256" key="7">
    <source>
        <dbReference type="ARBA" id="ARBA00022692"/>
    </source>
</evidence>
<keyword evidence="5" id="KW-0597">Phosphoprotein</keyword>
<dbReference type="Gene3D" id="3.30.565.10">
    <property type="entry name" value="Histidine kinase-like ATPase, C-terminal domain"/>
    <property type="match status" value="1"/>
</dbReference>
<feature type="domain" description="HAMP" evidence="15">
    <location>
        <begin position="333"/>
        <end position="385"/>
    </location>
</feature>
<evidence type="ECO:0000259" key="15">
    <source>
        <dbReference type="PROSITE" id="PS50885"/>
    </source>
</evidence>
<gene>
    <name evidence="16" type="ORF">FRZ61_04050</name>
</gene>
<evidence type="ECO:0000313" key="17">
    <source>
        <dbReference type="Proteomes" id="UP000325797"/>
    </source>
</evidence>
<comment type="catalytic activity">
    <reaction evidence="1">
        <text>ATP + protein L-histidine = ADP + protein N-phospho-L-histidine.</text>
        <dbReference type="EC" id="2.7.13.3"/>
    </reaction>
</comment>
<dbReference type="Pfam" id="PF00512">
    <property type="entry name" value="HisKA"/>
    <property type="match status" value="1"/>
</dbReference>
<keyword evidence="10" id="KW-0902">Two-component regulatory system</keyword>
<dbReference type="PANTHER" id="PTHR43711:SF26">
    <property type="entry name" value="SENSOR HISTIDINE KINASE RCSC"/>
    <property type="match status" value="1"/>
</dbReference>
<evidence type="ECO:0000256" key="8">
    <source>
        <dbReference type="ARBA" id="ARBA00022777"/>
    </source>
</evidence>
<dbReference type="Gene3D" id="6.10.340.10">
    <property type="match status" value="1"/>
</dbReference>
<dbReference type="Proteomes" id="UP000325797">
    <property type="component" value="Chromosome"/>
</dbReference>
<evidence type="ECO:0000313" key="16">
    <source>
        <dbReference type="EMBL" id="QEX20488.1"/>
    </source>
</evidence>
<dbReference type="Gene3D" id="1.10.287.130">
    <property type="match status" value="1"/>
</dbReference>
<evidence type="ECO:0000256" key="1">
    <source>
        <dbReference type="ARBA" id="ARBA00000085"/>
    </source>
</evidence>
<dbReference type="PANTHER" id="PTHR43711">
    <property type="entry name" value="TWO-COMPONENT HISTIDINE KINASE"/>
    <property type="match status" value="1"/>
</dbReference>
<dbReference type="SMART" id="SM00304">
    <property type="entry name" value="HAMP"/>
    <property type="match status" value="1"/>
</dbReference>
<dbReference type="InterPro" id="IPR005467">
    <property type="entry name" value="His_kinase_dom"/>
</dbReference>
<dbReference type="SUPFAM" id="SSF47384">
    <property type="entry name" value="Homodimeric domain of signal transducing histidine kinase"/>
    <property type="match status" value="1"/>
</dbReference>
<dbReference type="Gene3D" id="3.30.450.20">
    <property type="entry name" value="PAS domain"/>
    <property type="match status" value="1"/>
</dbReference>
<dbReference type="PROSITE" id="PS50109">
    <property type="entry name" value="HIS_KIN"/>
    <property type="match status" value="1"/>
</dbReference>
<evidence type="ECO:0000256" key="13">
    <source>
        <dbReference type="SAM" id="Phobius"/>
    </source>
</evidence>
<evidence type="ECO:0000256" key="5">
    <source>
        <dbReference type="ARBA" id="ARBA00022553"/>
    </source>
</evidence>
<dbReference type="InterPro" id="IPR050736">
    <property type="entry name" value="Sensor_HK_Regulatory"/>
</dbReference>
<accession>A0A5J6MSD7</accession>
<dbReference type="InterPro" id="IPR003594">
    <property type="entry name" value="HATPase_dom"/>
</dbReference>
<keyword evidence="7 13" id="KW-0812">Transmembrane</keyword>
<dbReference type="FunFam" id="3.30.565.10:FF:000006">
    <property type="entry name" value="Sensor histidine kinase WalK"/>
    <property type="match status" value="1"/>
</dbReference>
<dbReference type="InterPro" id="IPR033479">
    <property type="entry name" value="dCache_1"/>
</dbReference>
<dbReference type="InterPro" id="IPR036890">
    <property type="entry name" value="HATPase_C_sf"/>
</dbReference>
<keyword evidence="8 16" id="KW-0418">Kinase</keyword>
<evidence type="ECO:0000256" key="4">
    <source>
        <dbReference type="ARBA" id="ARBA00022475"/>
    </source>
</evidence>
<dbReference type="Pfam" id="PF00672">
    <property type="entry name" value="HAMP"/>
    <property type="match status" value="1"/>
</dbReference>
<dbReference type="EMBL" id="CP042582">
    <property type="protein sequence ID" value="QEX20488.1"/>
    <property type="molecule type" value="Genomic_DNA"/>
</dbReference>
<dbReference type="InterPro" id="IPR004358">
    <property type="entry name" value="Sig_transdc_His_kin-like_C"/>
</dbReference>
<evidence type="ECO:0000259" key="14">
    <source>
        <dbReference type="PROSITE" id="PS50109"/>
    </source>
</evidence>
<sequence length="648" mass="68663">MEAGAGSQAPTSDGRAGPAVRRPLPTPQLAAWWRRQRSPAAGLYLRNAATVVLPLILAALAIVAFSYVSSLATVKSVYRANAERQIDLDVRRLESFFAERQLILAGIARSMTVSQGDLLNNMGKLADNEGQLGGFFEGLYLVDLDGTAQGTRGERIDIAGRPYFTAVARGGNAFSDILVSRVSGSRVVMALLPIRDAFGTVVGALGGAIPIASLLNEVTVAERSGSQAVLLDSEGTLLAGSSLAPDEQRVAASALAQADPAMRQPAEIELAASGETARYLMVQGRLPQLGWRLGLLWPLDAIESGARRDALYGILVSLLLIAAAAGYSLWSTRRFLAPLRQVADGIRALGRGDAPVRAPAVGEDDMARIGAAFNEMAANLAGRERELKEVAVLLERQARGLEIANVQYAEEREAALAASQSKTEFLSNMSHELRTPLNAVLGFSELLAAMPAAASSETVASYAREIHGAGRMLLGHIDSILAYAQLDARSYTPETAATAVLEIVQGAVRLVEQRASSKGLRVRLEIGEPLPPVVTDGAAIRQVLVQLLSNAIKFTAAGGAIRVHVEQPRGRELAIHVQDNGVGIEAEDLDHVFEPFWQAEPALTRSTTGLGLGLAYAKRLIEINGGRLAIESRPGAGTTVTCYLPVTA</sequence>
<dbReference type="SUPFAM" id="SSF103190">
    <property type="entry name" value="Sensory domain-like"/>
    <property type="match status" value="1"/>
</dbReference>
<dbReference type="InterPro" id="IPR003660">
    <property type="entry name" value="HAMP_dom"/>
</dbReference>
<evidence type="ECO:0000256" key="12">
    <source>
        <dbReference type="SAM" id="MobiDB-lite"/>
    </source>
</evidence>
<organism evidence="16 17">
    <name type="scientific">Hypericibacter adhaerens</name>
    <dbReference type="NCBI Taxonomy" id="2602016"/>
    <lineage>
        <taxon>Bacteria</taxon>
        <taxon>Pseudomonadati</taxon>
        <taxon>Pseudomonadota</taxon>
        <taxon>Alphaproteobacteria</taxon>
        <taxon>Rhodospirillales</taxon>
        <taxon>Dongiaceae</taxon>
        <taxon>Hypericibacter</taxon>
    </lineage>
</organism>
<evidence type="ECO:0000256" key="3">
    <source>
        <dbReference type="ARBA" id="ARBA00012438"/>
    </source>
</evidence>
<dbReference type="InterPro" id="IPR036097">
    <property type="entry name" value="HisK_dim/P_sf"/>
</dbReference>
<evidence type="ECO:0000256" key="10">
    <source>
        <dbReference type="ARBA" id="ARBA00023012"/>
    </source>
</evidence>
<name>A0A5J6MSD7_9PROT</name>
<keyword evidence="11 13" id="KW-0472">Membrane</keyword>
<protein>
    <recommendedName>
        <fullName evidence="3">histidine kinase</fullName>
        <ecNumber evidence="3">2.7.13.3</ecNumber>
    </recommendedName>
</protein>
<dbReference type="AlphaFoldDB" id="A0A5J6MSD7"/>
<dbReference type="PROSITE" id="PS50885">
    <property type="entry name" value="HAMP"/>
    <property type="match status" value="1"/>
</dbReference>
<dbReference type="CDD" id="cd12914">
    <property type="entry name" value="PDC1_DGC_like"/>
    <property type="match status" value="1"/>
</dbReference>
<dbReference type="GO" id="GO:0005886">
    <property type="term" value="C:plasma membrane"/>
    <property type="evidence" value="ECO:0007669"/>
    <property type="project" value="UniProtKB-SubCell"/>
</dbReference>
<dbReference type="GO" id="GO:0000155">
    <property type="term" value="F:phosphorelay sensor kinase activity"/>
    <property type="evidence" value="ECO:0007669"/>
    <property type="project" value="InterPro"/>
</dbReference>
<dbReference type="RefSeq" id="WP_191909257.1">
    <property type="nucleotide sequence ID" value="NZ_CP042582.1"/>
</dbReference>
<keyword evidence="17" id="KW-1185">Reference proteome</keyword>
<dbReference type="SMART" id="SM00387">
    <property type="entry name" value="HATPase_c"/>
    <property type="match status" value="1"/>
</dbReference>
<keyword evidence="9 13" id="KW-1133">Transmembrane helix</keyword>
<dbReference type="InterPro" id="IPR029151">
    <property type="entry name" value="Sensor-like_sf"/>
</dbReference>
<dbReference type="Pfam" id="PF02743">
    <property type="entry name" value="dCache_1"/>
    <property type="match status" value="1"/>
</dbReference>
<dbReference type="SUPFAM" id="SSF158472">
    <property type="entry name" value="HAMP domain-like"/>
    <property type="match status" value="1"/>
</dbReference>
<feature type="transmembrane region" description="Helical" evidence="13">
    <location>
        <begin position="310"/>
        <end position="330"/>
    </location>
</feature>
<dbReference type="InterPro" id="IPR003661">
    <property type="entry name" value="HisK_dim/P_dom"/>
</dbReference>
<comment type="subcellular location">
    <subcellularLocation>
        <location evidence="2">Cell membrane</location>
        <topology evidence="2">Multi-pass membrane protein</topology>
    </subcellularLocation>
</comment>
<feature type="region of interest" description="Disordered" evidence="12">
    <location>
        <begin position="1"/>
        <end position="23"/>
    </location>
</feature>
<dbReference type="SUPFAM" id="SSF55874">
    <property type="entry name" value="ATPase domain of HSP90 chaperone/DNA topoisomerase II/histidine kinase"/>
    <property type="match status" value="1"/>
</dbReference>
<dbReference type="CDD" id="cd06225">
    <property type="entry name" value="HAMP"/>
    <property type="match status" value="1"/>
</dbReference>
<keyword evidence="6" id="KW-0808">Transferase</keyword>
<keyword evidence="4" id="KW-1003">Cell membrane</keyword>
<evidence type="ECO:0000256" key="2">
    <source>
        <dbReference type="ARBA" id="ARBA00004651"/>
    </source>
</evidence>
<dbReference type="CDD" id="cd00082">
    <property type="entry name" value="HisKA"/>
    <property type="match status" value="1"/>
</dbReference>
<dbReference type="Pfam" id="PF02518">
    <property type="entry name" value="HATPase_c"/>
    <property type="match status" value="1"/>
</dbReference>
<evidence type="ECO:0000256" key="9">
    <source>
        <dbReference type="ARBA" id="ARBA00022989"/>
    </source>
</evidence>
<evidence type="ECO:0000256" key="6">
    <source>
        <dbReference type="ARBA" id="ARBA00022679"/>
    </source>
</evidence>
<dbReference type="PRINTS" id="PR00344">
    <property type="entry name" value="BCTRLSENSOR"/>
</dbReference>
<feature type="domain" description="Histidine kinase" evidence="14">
    <location>
        <begin position="428"/>
        <end position="648"/>
    </location>
</feature>